<reference evidence="1" key="1">
    <citation type="journal article" date="2020" name="bioRxiv">
        <title>Whole genome comparisons of ergot fungi reveals the divergence and evolution of species within the genus Claviceps are the result of varying mechanisms driving genome evolution and host range expansion.</title>
        <authorList>
            <person name="Wyka S.A."/>
            <person name="Mondo S.J."/>
            <person name="Liu M."/>
            <person name="Dettman J."/>
            <person name="Nalam V."/>
            <person name="Broders K.D."/>
        </authorList>
    </citation>
    <scope>NUCLEOTIDE SEQUENCE</scope>
    <source>
        <strain evidence="1">CCC 1102</strain>
    </source>
</reference>
<dbReference type="OrthoDB" id="10539736at2759"/>
<name>A0A9P7MML9_9HYPO</name>
<evidence type="ECO:0000313" key="1">
    <source>
        <dbReference type="EMBL" id="KAG5958464.1"/>
    </source>
</evidence>
<sequence length="111" mass="12348">MDAMQTYLDETEFENIIGPIEELEARVEAEASSVVCDSTAAAQLPTVHEQAWRNLYQQEQLGRVAALSVALPIVNDHVASRKILQELGEVSTSNLRYVSPDEINLTIPEYC</sequence>
<accession>A0A9P7MML9</accession>
<dbReference type="AlphaFoldDB" id="A0A9P7MML9"/>
<gene>
    <name evidence="1" type="ORF">E4U56_005492</name>
</gene>
<organism evidence="1 2">
    <name type="scientific">Claviceps arundinis</name>
    <dbReference type="NCBI Taxonomy" id="1623583"/>
    <lineage>
        <taxon>Eukaryota</taxon>
        <taxon>Fungi</taxon>
        <taxon>Dikarya</taxon>
        <taxon>Ascomycota</taxon>
        <taxon>Pezizomycotina</taxon>
        <taxon>Sordariomycetes</taxon>
        <taxon>Hypocreomycetidae</taxon>
        <taxon>Hypocreales</taxon>
        <taxon>Clavicipitaceae</taxon>
        <taxon>Claviceps</taxon>
    </lineage>
</organism>
<proteinExistence type="predicted"/>
<evidence type="ECO:0000313" key="2">
    <source>
        <dbReference type="Proteomes" id="UP000784919"/>
    </source>
</evidence>
<protein>
    <submittedName>
        <fullName evidence="1">Uncharacterized protein</fullName>
    </submittedName>
</protein>
<comment type="caution">
    <text evidence="1">The sequence shown here is derived from an EMBL/GenBank/DDBJ whole genome shotgun (WGS) entry which is preliminary data.</text>
</comment>
<dbReference type="Proteomes" id="UP000784919">
    <property type="component" value="Unassembled WGS sequence"/>
</dbReference>
<dbReference type="EMBL" id="SRPS01000397">
    <property type="protein sequence ID" value="KAG5958464.1"/>
    <property type="molecule type" value="Genomic_DNA"/>
</dbReference>